<evidence type="ECO:0000256" key="2">
    <source>
        <dbReference type="ARBA" id="ARBA00022723"/>
    </source>
</evidence>
<dbReference type="NCBIfam" id="TIGR00173">
    <property type="entry name" value="menD"/>
    <property type="match status" value="1"/>
</dbReference>
<dbReference type="EMBL" id="PTJE01000007">
    <property type="protein sequence ID" value="PPK93309.1"/>
    <property type="molecule type" value="Genomic_DNA"/>
</dbReference>
<evidence type="ECO:0000256" key="3">
    <source>
        <dbReference type="ARBA" id="ARBA00022842"/>
    </source>
</evidence>
<dbReference type="EC" id="2.2.1.9" evidence="6"/>
<comment type="similarity">
    <text evidence="6">Belongs to the TPP enzyme family. MenD subfamily.</text>
</comment>
<dbReference type="Pfam" id="PF02776">
    <property type="entry name" value="TPP_enzyme_N"/>
    <property type="match status" value="1"/>
</dbReference>
<comment type="subunit">
    <text evidence="6">Homodimer.</text>
</comment>
<dbReference type="UniPathway" id="UPA01057">
    <property type="reaction ID" value="UER00164"/>
</dbReference>
<dbReference type="Gene3D" id="3.40.50.1220">
    <property type="entry name" value="TPP-binding domain"/>
    <property type="match status" value="1"/>
</dbReference>
<comment type="pathway">
    <text evidence="6">Quinol/quinone metabolism; menaquinone biosynthesis.</text>
</comment>
<comment type="pathway">
    <text evidence="6">Quinol/quinone metabolism; 1,4-dihydroxy-2-naphthoate biosynthesis; 1,4-dihydroxy-2-naphthoate from chorismate: step 2/7.</text>
</comment>
<dbReference type="PANTHER" id="PTHR42916:SF1">
    <property type="entry name" value="PROTEIN PHYLLO, CHLOROPLASTIC"/>
    <property type="match status" value="1"/>
</dbReference>
<reference evidence="9 10" key="1">
    <citation type="submission" date="2018-02" db="EMBL/GenBank/DDBJ databases">
        <title>Genomic Encyclopedia of Archaeal and Bacterial Type Strains, Phase II (KMG-II): from individual species to whole genera.</title>
        <authorList>
            <person name="Goeker M."/>
        </authorList>
    </citation>
    <scope>NUCLEOTIDE SEQUENCE [LARGE SCALE GENOMIC DNA]</scope>
    <source>
        <strain evidence="9 10">DSM 16809</strain>
    </source>
</reference>
<dbReference type="CDD" id="cd02009">
    <property type="entry name" value="TPP_SHCHC_synthase"/>
    <property type="match status" value="1"/>
</dbReference>
<evidence type="ECO:0000259" key="8">
    <source>
        <dbReference type="Pfam" id="PF02776"/>
    </source>
</evidence>
<dbReference type="InterPro" id="IPR012001">
    <property type="entry name" value="Thiamin_PyroP_enz_TPP-bd_dom"/>
</dbReference>
<dbReference type="CDD" id="cd07037">
    <property type="entry name" value="TPP_PYR_MenD"/>
    <property type="match status" value="1"/>
</dbReference>
<evidence type="ECO:0000259" key="7">
    <source>
        <dbReference type="Pfam" id="PF02775"/>
    </source>
</evidence>
<dbReference type="InterPro" id="IPR004433">
    <property type="entry name" value="MenaQ_synth_MenD"/>
</dbReference>
<dbReference type="GO" id="GO:0070204">
    <property type="term" value="F:2-succinyl-5-enolpyruvyl-6-hydroxy-3-cyclohexene-1-carboxylic-acid synthase activity"/>
    <property type="evidence" value="ECO:0007669"/>
    <property type="project" value="UniProtKB-UniRule"/>
</dbReference>
<dbReference type="GO" id="GO:0000287">
    <property type="term" value="F:magnesium ion binding"/>
    <property type="evidence" value="ECO:0007669"/>
    <property type="project" value="UniProtKB-UniRule"/>
</dbReference>
<dbReference type="InterPro" id="IPR011766">
    <property type="entry name" value="TPP_enzyme_TPP-bd"/>
</dbReference>
<name>A0A2S6IGG9_9FLAO</name>
<dbReference type="HAMAP" id="MF_01659">
    <property type="entry name" value="MenD"/>
    <property type="match status" value="1"/>
</dbReference>
<keyword evidence="6" id="KW-0474">Menaquinone biosynthesis</keyword>
<comment type="catalytic activity">
    <reaction evidence="6">
        <text>isochorismate + 2-oxoglutarate + H(+) = 5-enolpyruvoyl-6-hydroxy-2-succinyl-cyclohex-3-ene-1-carboxylate + CO2</text>
        <dbReference type="Rhea" id="RHEA:25593"/>
        <dbReference type="ChEBI" id="CHEBI:15378"/>
        <dbReference type="ChEBI" id="CHEBI:16526"/>
        <dbReference type="ChEBI" id="CHEBI:16810"/>
        <dbReference type="ChEBI" id="CHEBI:29780"/>
        <dbReference type="ChEBI" id="CHEBI:58818"/>
        <dbReference type="EC" id="2.2.1.9"/>
    </reaction>
</comment>
<dbReference type="UniPathway" id="UPA00079"/>
<dbReference type="GO" id="GO:0009234">
    <property type="term" value="P:menaquinone biosynthetic process"/>
    <property type="evidence" value="ECO:0007669"/>
    <property type="project" value="UniProtKB-UniRule"/>
</dbReference>
<protein>
    <recommendedName>
        <fullName evidence="6">2-succinyl-5-enolpyruvyl-6-hydroxy-3-cyclohexene-1-carboxylate synthase</fullName>
        <shortName evidence="6">SEPHCHC synthase</shortName>
        <ecNumber evidence="6">2.2.1.9</ecNumber>
    </recommendedName>
    <alternativeName>
        <fullName evidence="6">Menaquinone biosynthesis protein MenD</fullName>
    </alternativeName>
</protein>
<dbReference type="PIRSF" id="PIRSF004983">
    <property type="entry name" value="MenD"/>
    <property type="match status" value="1"/>
</dbReference>
<dbReference type="Proteomes" id="UP000239002">
    <property type="component" value="Unassembled WGS sequence"/>
</dbReference>
<evidence type="ECO:0000256" key="4">
    <source>
        <dbReference type="ARBA" id="ARBA00023052"/>
    </source>
</evidence>
<dbReference type="Pfam" id="PF02775">
    <property type="entry name" value="TPP_enzyme_C"/>
    <property type="match status" value="1"/>
</dbReference>
<accession>A0A2S6IGG9</accession>
<gene>
    <name evidence="6" type="primary">menD</name>
    <name evidence="9" type="ORF">LY01_02594</name>
</gene>
<comment type="cofactor">
    <cofactor evidence="6">
        <name>Mg(2+)</name>
        <dbReference type="ChEBI" id="CHEBI:18420"/>
    </cofactor>
    <cofactor evidence="6">
        <name>Mn(2+)</name>
        <dbReference type="ChEBI" id="CHEBI:29035"/>
    </cofactor>
</comment>
<dbReference type="InterPro" id="IPR029061">
    <property type="entry name" value="THDP-binding"/>
</dbReference>
<evidence type="ECO:0000313" key="9">
    <source>
        <dbReference type="EMBL" id="PPK93309.1"/>
    </source>
</evidence>
<sequence length="557" mass="63166">MYPEILHAQQVVLLFKERGIKNIVISPGSRNAPLTIGFSENDYFNCYSIVDERCAAHVALGMAQQLQEPVAVLCTSGSALLNYYPAVTEAYYSEIPLIVLSADRPPHKIDIGDGQTIRQQGVYANHILYDTQLEMLLSIDNQESIATNERLINKAINTAISQHGPVHINIPFEEPLYNKVEKPSLEVKVIDLLKNESSEIPDSFIEQWKSAQRKLVILATLNPPVFDNADLDILTSDPSVLVMSEVSSNVVHDKVIWGIDTLIAPIEKEDDQIKDLQPDLVITIGGMIVSKKIKQYLRRFETKVHYHVGKRRAYDTFFKLAGHIKVKPQKWVQQLPKDYIDSNYQDRWLSHFKNYLVKRQDYFAQMPWSDFKAFEHIFPSLPDNNIVLQLGNSSTIRYAQLFQMNESHTVFSNRGTSGIDGSTSTAIGAAMASDRQVVFITGDLSFFYDSNALWNNYIPDNFKIIVINNSGGGIFRILPGHKETDEFQTYFETQHDLTAAHLCKMHGVNYQSVSEESAFAKACNLLFTSNKGPQLLEVFTPRQINDTVLLDYFKFLK</sequence>
<evidence type="ECO:0000256" key="1">
    <source>
        <dbReference type="ARBA" id="ARBA00022679"/>
    </source>
</evidence>
<comment type="caution">
    <text evidence="9">The sequence shown here is derived from an EMBL/GenBank/DDBJ whole genome shotgun (WGS) entry which is preliminary data.</text>
</comment>
<dbReference type="SUPFAM" id="SSF52518">
    <property type="entry name" value="Thiamin diphosphate-binding fold (THDP-binding)"/>
    <property type="match status" value="2"/>
</dbReference>
<keyword evidence="1 6" id="KW-0808">Transferase</keyword>
<dbReference type="AlphaFoldDB" id="A0A2S6IGG9"/>
<dbReference type="Gene3D" id="3.40.50.970">
    <property type="match status" value="2"/>
</dbReference>
<evidence type="ECO:0000256" key="5">
    <source>
        <dbReference type="ARBA" id="ARBA00023211"/>
    </source>
</evidence>
<dbReference type="GO" id="GO:0030976">
    <property type="term" value="F:thiamine pyrophosphate binding"/>
    <property type="evidence" value="ECO:0007669"/>
    <property type="project" value="UniProtKB-UniRule"/>
</dbReference>
<dbReference type="OrthoDB" id="9791859at2"/>
<organism evidence="9 10">
    <name type="scientific">Nonlabens xylanidelens</name>
    <dbReference type="NCBI Taxonomy" id="191564"/>
    <lineage>
        <taxon>Bacteria</taxon>
        <taxon>Pseudomonadati</taxon>
        <taxon>Bacteroidota</taxon>
        <taxon>Flavobacteriia</taxon>
        <taxon>Flavobacteriales</taxon>
        <taxon>Flavobacteriaceae</taxon>
        <taxon>Nonlabens</taxon>
    </lineage>
</organism>
<dbReference type="PANTHER" id="PTHR42916">
    <property type="entry name" value="2-SUCCINYL-5-ENOLPYRUVYL-6-HYDROXY-3-CYCLOHEXENE-1-CARBOXYLATE SYNTHASE"/>
    <property type="match status" value="1"/>
</dbReference>
<keyword evidence="4 6" id="KW-0786">Thiamine pyrophosphate</keyword>
<keyword evidence="2 6" id="KW-0479">Metal-binding</keyword>
<dbReference type="GO" id="GO:0030145">
    <property type="term" value="F:manganese ion binding"/>
    <property type="evidence" value="ECO:0007669"/>
    <property type="project" value="UniProtKB-UniRule"/>
</dbReference>
<evidence type="ECO:0000313" key="10">
    <source>
        <dbReference type="Proteomes" id="UP000239002"/>
    </source>
</evidence>
<dbReference type="RefSeq" id="WP_104516261.1">
    <property type="nucleotide sequence ID" value="NZ_MQVW01000012.1"/>
</dbReference>
<evidence type="ECO:0000256" key="6">
    <source>
        <dbReference type="HAMAP-Rule" id="MF_01659"/>
    </source>
</evidence>
<comment type="cofactor">
    <cofactor evidence="6">
        <name>thiamine diphosphate</name>
        <dbReference type="ChEBI" id="CHEBI:58937"/>
    </cofactor>
    <text evidence="6">Binds 1 thiamine pyrophosphate per subunit.</text>
</comment>
<proteinExistence type="inferred from homology"/>
<keyword evidence="3 6" id="KW-0460">Magnesium</keyword>
<feature type="domain" description="Thiamine pyrophosphate enzyme N-terminal TPP-binding" evidence="8">
    <location>
        <begin position="8"/>
        <end position="115"/>
    </location>
</feature>
<feature type="domain" description="Thiamine pyrophosphate enzyme TPP-binding" evidence="7">
    <location>
        <begin position="395"/>
        <end position="538"/>
    </location>
</feature>
<keyword evidence="5 6" id="KW-0464">Manganese</keyword>
<comment type="function">
    <text evidence="6">Catalyzes the thiamine diphosphate-dependent decarboxylation of 2-oxoglutarate and the subsequent addition of the resulting succinic semialdehyde-thiamine pyrophosphate anion to isochorismate to yield 2-succinyl-5-enolpyruvyl-6-hydroxy-3-cyclohexene-1-carboxylate (SEPHCHC).</text>
</comment>
<keyword evidence="10" id="KW-1185">Reference proteome</keyword>